<evidence type="ECO:0000256" key="14">
    <source>
        <dbReference type="HAMAP-Rule" id="MF_03049"/>
    </source>
</evidence>
<dbReference type="UniPathway" id="UPA00988"/>
<feature type="binding site" evidence="14">
    <location>
        <position position="225"/>
    </location>
    <ligand>
        <name>Zn(2+)</name>
        <dbReference type="ChEBI" id="CHEBI:29105"/>
    </ligand>
</feature>
<dbReference type="FunCoup" id="A0A3N4KP67">
    <property type="interactions" value="846"/>
</dbReference>
<dbReference type="STRING" id="1392247.A0A3N4KP67"/>
<dbReference type="EMBL" id="ML119137">
    <property type="protein sequence ID" value="RPB11258.1"/>
    <property type="molecule type" value="Genomic_DNA"/>
</dbReference>
<dbReference type="InterPro" id="IPR045886">
    <property type="entry name" value="ThiF/MoeB/HesA"/>
</dbReference>
<comment type="catalytic activity">
    <reaction evidence="14">
        <text>[molybdopterin-synthase sulfur-carrier protein]-C-terminal Gly-Gly + ATP + H(+) = [molybdopterin-synthase sulfur-carrier protein]-C-terminal Gly-Gly-AMP + diphosphate</text>
        <dbReference type="Rhea" id="RHEA:43616"/>
        <dbReference type="Rhea" id="RHEA-COMP:12159"/>
        <dbReference type="Rhea" id="RHEA-COMP:12202"/>
        <dbReference type="ChEBI" id="CHEBI:15378"/>
        <dbReference type="ChEBI" id="CHEBI:30616"/>
        <dbReference type="ChEBI" id="CHEBI:33019"/>
        <dbReference type="ChEBI" id="CHEBI:90618"/>
        <dbReference type="ChEBI" id="CHEBI:90778"/>
        <dbReference type="EC" id="2.7.7.80"/>
    </reaction>
</comment>
<dbReference type="Proteomes" id="UP000277580">
    <property type="component" value="Unassembled WGS sequence"/>
</dbReference>
<comment type="pathway">
    <text evidence="14">tRNA modification; 5-methoxycarbonylmethyl-2-thiouridine-tRNA biosynthesis.</text>
</comment>
<evidence type="ECO:0000313" key="17">
    <source>
        <dbReference type="Proteomes" id="UP000277580"/>
    </source>
</evidence>
<dbReference type="EC" id="2.8.1.11" evidence="14"/>
<feature type="binding site" evidence="14">
    <location>
        <position position="300"/>
    </location>
    <ligand>
        <name>Zn(2+)</name>
        <dbReference type="ChEBI" id="CHEBI:29105"/>
    </ligand>
</feature>
<evidence type="ECO:0000256" key="2">
    <source>
        <dbReference type="ARBA" id="ARBA00022490"/>
    </source>
</evidence>
<dbReference type="GO" id="GO:0046872">
    <property type="term" value="F:metal ion binding"/>
    <property type="evidence" value="ECO:0007669"/>
    <property type="project" value="UniProtKB-KW"/>
</dbReference>
<protein>
    <recommendedName>
        <fullName evidence="14">Adenylyltransferase and sulfurtransferase uba4</fullName>
    </recommendedName>
    <alternativeName>
        <fullName evidence="14">Common component for nitrate reductase and xanthine dehydrogenase protein F</fullName>
    </alternativeName>
    <alternativeName>
        <fullName evidence="14">Ubiquitin-like protein activator 4</fullName>
    </alternativeName>
    <domain>
        <recommendedName>
            <fullName evidence="14">Molybdopterin-synthase adenylyltransferase</fullName>
            <ecNumber evidence="14">2.7.7.80</ecNumber>
        </recommendedName>
        <alternativeName>
            <fullName evidence="14">Adenylyltransferase uba4</fullName>
        </alternativeName>
        <alternativeName>
            <fullName evidence="14">Sulfur carrier protein MOCS2A adenylyltransferase</fullName>
        </alternativeName>
    </domain>
    <domain>
        <recommendedName>
            <fullName evidence="14">Molybdopterin-synthase sulfurtransferase</fullName>
            <ecNumber evidence="14">2.8.1.11</ecNumber>
        </recommendedName>
        <alternativeName>
            <fullName evidence="14">Sulfurtransferase uba4</fullName>
        </alternativeName>
        <alternativeName>
            <fullName evidence="14">Sulfur carrier protein MOCS2A sulfurtransferase</fullName>
        </alternativeName>
    </domain>
</protein>
<comment type="function">
    <text evidence="14">Plays a central role in 2-thiolation of mcm(5)S(2)U at tRNA wobble positions of cytosolic tRNA(Lys), tRNA(Glu) and tRNA(Gln). Also essential during biosynthesis of the molybdenum cofactor. Acts by mediating the C-terminal thiocarboxylation of sulfur carriers urm1 and MOCS2A. Its N-terminus first activates urm1 and MOCS2A as acyl-adenylates (-COAMP), then the persulfide sulfur on the catalytic cysteine is transferred to urm1 and MOCS2A to form thiocarboxylation (-COSH) of their C-terminus. The reaction probably involves hydrogen sulfide that is generated from the persulfide intermediate and that acts as nucleophile towards urm1 and MOCS2A. Subsequently, a transient disulfide bond is formed. Does not use thiosulfate as sulfur donor; nfs1 probably acting as a sulfur donor for thiocarboxylation reactions.</text>
</comment>
<organism evidence="16 17">
    <name type="scientific">Morchella conica CCBAS932</name>
    <dbReference type="NCBI Taxonomy" id="1392247"/>
    <lineage>
        <taxon>Eukaryota</taxon>
        <taxon>Fungi</taxon>
        <taxon>Dikarya</taxon>
        <taxon>Ascomycota</taxon>
        <taxon>Pezizomycotina</taxon>
        <taxon>Pezizomycetes</taxon>
        <taxon>Pezizales</taxon>
        <taxon>Morchellaceae</taxon>
        <taxon>Morchella</taxon>
    </lineage>
</organism>
<dbReference type="EC" id="2.7.7.80" evidence="14"/>
<evidence type="ECO:0000256" key="13">
    <source>
        <dbReference type="ARBA" id="ARBA00043893"/>
    </source>
</evidence>
<gene>
    <name evidence="14" type="primary">uba4</name>
    <name evidence="14" type="synonym">cnxF</name>
    <name evidence="16" type="ORF">P167DRAFT_524789</name>
</gene>
<keyword evidence="5" id="KW-0548">Nucleotidyltransferase</keyword>
<dbReference type="Pfam" id="PF00899">
    <property type="entry name" value="ThiF"/>
    <property type="match status" value="1"/>
</dbReference>
<evidence type="ECO:0000256" key="11">
    <source>
        <dbReference type="ARBA" id="ARBA00023150"/>
    </source>
</evidence>
<reference evidence="16 17" key="1">
    <citation type="journal article" date="2018" name="Nat. Ecol. Evol.">
        <title>Pezizomycetes genomes reveal the molecular basis of ectomycorrhizal truffle lifestyle.</title>
        <authorList>
            <person name="Murat C."/>
            <person name="Payen T."/>
            <person name="Noel B."/>
            <person name="Kuo A."/>
            <person name="Morin E."/>
            <person name="Chen J."/>
            <person name="Kohler A."/>
            <person name="Krizsan K."/>
            <person name="Balestrini R."/>
            <person name="Da Silva C."/>
            <person name="Montanini B."/>
            <person name="Hainaut M."/>
            <person name="Levati E."/>
            <person name="Barry K.W."/>
            <person name="Belfiori B."/>
            <person name="Cichocki N."/>
            <person name="Clum A."/>
            <person name="Dockter R.B."/>
            <person name="Fauchery L."/>
            <person name="Guy J."/>
            <person name="Iotti M."/>
            <person name="Le Tacon F."/>
            <person name="Lindquist E.A."/>
            <person name="Lipzen A."/>
            <person name="Malagnac F."/>
            <person name="Mello A."/>
            <person name="Molinier V."/>
            <person name="Miyauchi S."/>
            <person name="Poulain J."/>
            <person name="Riccioni C."/>
            <person name="Rubini A."/>
            <person name="Sitrit Y."/>
            <person name="Splivallo R."/>
            <person name="Traeger S."/>
            <person name="Wang M."/>
            <person name="Zifcakova L."/>
            <person name="Wipf D."/>
            <person name="Zambonelli A."/>
            <person name="Paolocci F."/>
            <person name="Nowrousian M."/>
            <person name="Ottonello S."/>
            <person name="Baldrian P."/>
            <person name="Spatafora J.W."/>
            <person name="Henrissat B."/>
            <person name="Nagy L.G."/>
            <person name="Aury J.M."/>
            <person name="Wincker P."/>
            <person name="Grigoriev I.V."/>
            <person name="Bonfante P."/>
            <person name="Martin F.M."/>
        </authorList>
    </citation>
    <scope>NUCLEOTIDE SEQUENCE [LARGE SCALE GENOMIC DNA]</scope>
    <source>
        <strain evidence="16 17">CCBAS932</strain>
    </source>
</reference>
<evidence type="ECO:0000256" key="6">
    <source>
        <dbReference type="ARBA" id="ARBA00022723"/>
    </source>
</evidence>
<dbReference type="PROSITE" id="PS50206">
    <property type="entry name" value="RHODANESE_3"/>
    <property type="match status" value="1"/>
</dbReference>
<keyword evidence="2 14" id="KW-0963">Cytoplasm</keyword>
<feature type="domain" description="Rhodanese" evidence="15">
    <location>
        <begin position="355"/>
        <end position="458"/>
    </location>
</feature>
<dbReference type="InterPro" id="IPR028885">
    <property type="entry name" value="MOCS3/Uba4"/>
</dbReference>
<dbReference type="AlphaFoldDB" id="A0A3N4KP67"/>
<keyword evidence="6 14" id="KW-0479">Metal-binding</keyword>
<keyword evidence="8" id="KW-0833">Ubl conjugation pathway</keyword>
<dbReference type="UniPathway" id="UPA00344"/>
<feature type="active site" description="Cysteine persulfide intermediate; for sulfurtransferase activity" evidence="14">
    <location>
        <position position="420"/>
    </location>
</feature>
<dbReference type="GO" id="GO:0061604">
    <property type="term" value="F:molybdopterin-synthase sulfurtransferase activity"/>
    <property type="evidence" value="ECO:0007669"/>
    <property type="project" value="UniProtKB-EC"/>
</dbReference>
<feature type="binding site" evidence="14">
    <location>
        <position position="303"/>
    </location>
    <ligand>
        <name>Zn(2+)</name>
        <dbReference type="ChEBI" id="CHEBI:29105"/>
    </ligand>
</feature>
<dbReference type="CDD" id="cd00757">
    <property type="entry name" value="ThiF_MoeB_HesA_family"/>
    <property type="match status" value="1"/>
</dbReference>
<dbReference type="GO" id="GO:0004792">
    <property type="term" value="F:thiosulfate-cyanide sulfurtransferase activity"/>
    <property type="evidence" value="ECO:0007669"/>
    <property type="project" value="TreeGrafter"/>
</dbReference>
<keyword evidence="7 14" id="KW-0547">Nucleotide-binding</keyword>
<evidence type="ECO:0000256" key="1">
    <source>
        <dbReference type="ARBA" id="ARBA00004514"/>
    </source>
</evidence>
<evidence type="ECO:0000256" key="8">
    <source>
        <dbReference type="ARBA" id="ARBA00022786"/>
    </source>
</evidence>
<comment type="catalytic activity">
    <reaction evidence="14">
        <text>[molybdopterin-synthase sulfur-carrier protein]-C-terminal Gly-Gly-AMP + S-sulfanyl-L-cysteinyl-[cysteine desulfurase] + AH2 = [molybdopterin-synthase sulfur-carrier protein]-C-terminal-Gly-aminoethanethioate + L-cysteinyl-[cysteine desulfurase] + A + AMP + 2 H(+)</text>
        <dbReference type="Rhea" id="RHEA:48612"/>
        <dbReference type="Rhea" id="RHEA-COMP:12157"/>
        <dbReference type="Rhea" id="RHEA-COMP:12158"/>
        <dbReference type="Rhea" id="RHEA-COMP:12159"/>
        <dbReference type="Rhea" id="RHEA-COMP:19907"/>
        <dbReference type="ChEBI" id="CHEBI:13193"/>
        <dbReference type="ChEBI" id="CHEBI:15378"/>
        <dbReference type="ChEBI" id="CHEBI:17499"/>
        <dbReference type="ChEBI" id="CHEBI:29950"/>
        <dbReference type="ChEBI" id="CHEBI:61963"/>
        <dbReference type="ChEBI" id="CHEBI:90618"/>
        <dbReference type="ChEBI" id="CHEBI:232372"/>
        <dbReference type="ChEBI" id="CHEBI:456215"/>
        <dbReference type="EC" id="2.8.1.11"/>
    </reaction>
</comment>
<sequence>MQSQEPAALQLRIQELEAELAALRASAQEASGDIVTSAEAREEQKESNENLPLLLDEYRRYGRQMIMPEIGFDGQLRLKRAKVLIVGAGGLGSPAAAYIAGAGVGTIGIIDHDTVEHSNLHRQIIHSTSKVGMSKVESAITYLKDLNPNPTYIPHVQALTSANALPILTPYDLILDCTDHPSLRYLISDTAIILNKPIVSASALRTDGQLIVLNDPPGSGPCYRCIWPNPPPASTVTSCGEGGILGPVVGVMGVLQALEAIKLLSRPAPPEQKTTSMTIFSAFPQMAFRTLKMRGRRKACVACGEPADAKDKITKEAMEKGLIDHIAFCGTSAPVGLLKPEERVDVREYMKVRDEGKEHTLLDVRDETQFGICKLEGSLNIPYSEFESLALAEDTASKIPESLQSILAKGLPEAPIYVLCRLGNDSQHVTKQLKDAGVAGGRVFDIKGGISEWAKSGVSGPFPQY</sequence>
<evidence type="ECO:0000256" key="9">
    <source>
        <dbReference type="ARBA" id="ARBA00022833"/>
    </source>
</evidence>
<evidence type="ECO:0000313" key="16">
    <source>
        <dbReference type="EMBL" id="RPB11258.1"/>
    </source>
</evidence>
<evidence type="ECO:0000256" key="5">
    <source>
        <dbReference type="ARBA" id="ARBA00022695"/>
    </source>
</evidence>
<comment type="similarity">
    <text evidence="14">In the N-terminal section; belongs to the HesA/MoeB/ThiF family. UBA4 subfamily.</text>
</comment>
<evidence type="ECO:0000256" key="3">
    <source>
        <dbReference type="ARBA" id="ARBA00022679"/>
    </source>
</evidence>
<evidence type="ECO:0000259" key="15">
    <source>
        <dbReference type="PROSITE" id="PS50206"/>
    </source>
</evidence>
<comment type="cofactor">
    <cofactor evidence="14">
        <name>Zn(2+)</name>
        <dbReference type="ChEBI" id="CHEBI:29105"/>
    </cofactor>
    <text evidence="14">Binds 1 zinc ion per subunit.</text>
</comment>
<dbReference type="PANTHER" id="PTHR10953:SF102">
    <property type="entry name" value="ADENYLYLTRANSFERASE AND SULFURTRANSFERASE MOCS3"/>
    <property type="match status" value="1"/>
</dbReference>
<dbReference type="GO" id="GO:0042292">
    <property type="term" value="F:URM1 activating enzyme activity"/>
    <property type="evidence" value="ECO:0007669"/>
    <property type="project" value="TreeGrafter"/>
</dbReference>
<keyword evidence="10 14" id="KW-0067">ATP-binding</keyword>
<keyword evidence="11 14" id="KW-0501">Molybdenum cofactor biosynthesis</keyword>
<feature type="binding site" evidence="14">
    <location>
        <position position="90"/>
    </location>
    <ligand>
        <name>ATP</name>
        <dbReference type="ChEBI" id="CHEBI:30616"/>
    </ligand>
</feature>
<dbReference type="InterPro" id="IPR000594">
    <property type="entry name" value="ThiF_NAD_FAD-bd"/>
</dbReference>
<dbReference type="InterPro" id="IPR001763">
    <property type="entry name" value="Rhodanese-like_dom"/>
</dbReference>
<feature type="binding site" evidence="14">
    <location>
        <position position="135"/>
    </location>
    <ligand>
        <name>ATP</name>
        <dbReference type="ChEBI" id="CHEBI:30616"/>
    </ligand>
</feature>
<accession>A0A3N4KP67</accession>
<keyword evidence="9 14" id="KW-0862">Zinc</keyword>
<evidence type="ECO:0000256" key="10">
    <source>
        <dbReference type="ARBA" id="ARBA00022840"/>
    </source>
</evidence>
<dbReference type="GO" id="GO:0006777">
    <property type="term" value="P:Mo-molybdopterin cofactor biosynthetic process"/>
    <property type="evidence" value="ECO:0007669"/>
    <property type="project" value="UniProtKB-UniRule"/>
</dbReference>
<comment type="subcellular location">
    <subcellularLocation>
        <location evidence="1">Cytoplasm</location>
        <location evidence="1">Cytosol</location>
    </subcellularLocation>
</comment>
<dbReference type="GO" id="GO:0005524">
    <property type="term" value="F:ATP binding"/>
    <property type="evidence" value="ECO:0007669"/>
    <property type="project" value="UniProtKB-KW"/>
</dbReference>
<dbReference type="GO" id="GO:0061605">
    <property type="term" value="F:molybdopterin-synthase adenylyltransferase activity"/>
    <property type="evidence" value="ECO:0007669"/>
    <property type="project" value="UniProtKB-EC"/>
</dbReference>
<proteinExistence type="inferred from homology"/>
<dbReference type="GO" id="GO:0005829">
    <property type="term" value="C:cytosol"/>
    <property type="evidence" value="ECO:0007669"/>
    <property type="project" value="UniProtKB-SubCell"/>
</dbReference>
<keyword evidence="17" id="KW-1185">Reference proteome</keyword>
<dbReference type="Gene3D" id="3.40.50.720">
    <property type="entry name" value="NAD(P)-binding Rossmann-like Domain"/>
    <property type="match status" value="1"/>
</dbReference>
<feature type="active site" description="Glycyl thioester intermediate; for adenylyltransferase activity" evidence="14">
    <location>
        <position position="239"/>
    </location>
</feature>
<dbReference type="InParanoid" id="A0A3N4KP67"/>
<comment type="pathway">
    <text evidence="14">Cofactor biosynthesis; molybdopterin biosynthesis.</text>
</comment>
<dbReference type="InterPro" id="IPR036873">
    <property type="entry name" value="Rhodanese-like_dom_sf"/>
</dbReference>
<dbReference type="InterPro" id="IPR035985">
    <property type="entry name" value="Ubiquitin-activating_enz"/>
</dbReference>
<evidence type="ECO:0000256" key="12">
    <source>
        <dbReference type="ARBA" id="ARBA00023268"/>
    </source>
</evidence>
<dbReference type="SUPFAM" id="SSF69572">
    <property type="entry name" value="Activating enzymes of the ubiquitin-like proteins"/>
    <property type="match status" value="1"/>
</dbReference>
<dbReference type="Pfam" id="PF00581">
    <property type="entry name" value="Rhodanese"/>
    <property type="match status" value="1"/>
</dbReference>
<dbReference type="Gene3D" id="3.40.250.10">
    <property type="entry name" value="Rhodanese-like domain"/>
    <property type="match status" value="1"/>
</dbReference>
<dbReference type="PANTHER" id="PTHR10953">
    <property type="entry name" value="UBIQUITIN-ACTIVATING ENZYME E1"/>
    <property type="match status" value="1"/>
</dbReference>
<feature type="binding site" evidence="14">
    <location>
        <position position="111"/>
    </location>
    <ligand>
        <name>ATP</name>
        <dbReference type="ChEBI" id="CHEBI:30616"/>
    </ligand>
</feature>
<evidence type="ECO:0000256" key="7">
    <source>
        <dbReference type="ARBA" id="ARBA00022741"/>
    </source>
</evidence>
<feature type="binding site" evidence="14">
    <location>
        <begin position="118"/>
        <end position="122"/>
    </location>
    <ligand>
        <name>ATP</name>
        <dbReference type="ChEBI" id="CHEBI:30616"/>
    </ligand>
</feature>
<evidence type="ECO:0000256" key="4">
    <source>
        <dbReference type="ARBA" id="ARBA00022694"/>
    </source>
</evidence>
<comment type="function">
    <text evidence="13">Plays a central role in 2-thiolation of mcm(5)S(2)U at tRNA wobble positions of cytosolic tRNA(Lys), tRNA(Glu) and tRNA(Gln). Also essential during biosynthesis of the molybdenum cofactor. Acts by mediating the C-terminal thiocarboxylation of sulfur carriers urm1 and mocs2a. Its N-terminus first activates urm1 and mocs2a as acyl-adenylates (-COAMP), then the persulfide sulfur on the catalytic cysteine is transferred to urm1 and mocs2a to form thiocarboxylation (-COSH) of their C-terminus. The reaction probably involves hydrogen sulfide that is generated from the persulfide intermediate and that acts as a nucleophile towards urm1 and mocs2a. Subsequently, a transient disulfide bond is formed. Does not use thiosulfate as sulfur donor; nfs1 probably acting as a sulfur donor for thiocarboxylation reactions.</text>
</comment>
<dbReference type="OrthoDB" id="10261062at2759"/>
<dbReference type="GO" id="GO:0002143">
    <property type="term" value="P:tRNA wobble position uridine thiolation"/>
    <property type="evidence" value="ECO:0007669"/>
    <property type="project" value="InterPro"/>
</dbReference>
<dbReference type="SMART" id="SM00450">
    <property type="entry name" value="RHOD"/>
    <property type="match status" value="1"/>
</dbReference>
<keyword evidence="12 14" id="KW-0511">Multifunctional enzyme</keyword>
<dbReference type="GO" id="GO:0032447">
    <property type="term" value="P:protein urmylation"/>
    <property type="evidence" value="ECO:0007669"/>
    <property type="project" value="TreeGrafter"/>
</dbReference>
<keyword evidence="3 14" id="KW-0808">Transferase</keyword>
<dbReference type="FunFam" id="3.40.50.720:FF:000033">
    <property type="entry name" value="Adenylyltransferase and sulfurtransferase MOCS3"/>
    <property type="match status" value="1"/>
</dbReference>
<keyword evidence="4 14" id="KW-0819">tRNA processing</keyword>
<dbReference type="HAMAP" id="MF_03049">
    <property type="entry name" value="MOCS3_Uba4"/>
    <property type="match status" value="1"/>
</dbReference>
<feature type="binding site" evidence="14">
    <location>
        <position position="222"/>
    </location>
    <ligand>
        <name>Zn(2+)</name>
        <dbReference type="ChEBI" id="CHEBI:29105"/>
    </ligand>
</feature>
<name>A0A3N4KP67_9PEZI</name>
<feature type="binding site" evidence="14">
    <location>
        <begin position="179"/>
        <end position="180"/>
    </location>
    <ligand>
        <name>ATP</name>
        <dbReference type="ChEBI" id="CHEBI:30616"/>
    </ligand>
</feature>